<proteinExistence type="predicted"/>
<dbReference type="Proteomes" id="UP000472265">
    <property type="component" value="Chromosome 7"/>
</dbReference>
<protein>
    <submittedName>
        <fullName evidence="1">Uncharacterized protein</fullName>
    </submittedName>
</protein>
<dbReference type="InParanoid" id="A0A671VPQ8"/>
<accession>A0A671VPQ8</accession>
<dbReference type="InterPro" id="IPR036742">
    <property type="entry name" value="ATP_synth_F1_esu_sf_mt"/>
</dbReference>
<organism evidence="1 2">
    <name type="scientific">Sparus aurata</name>
    <name type="common">Gilthead sea bream</name>
    <dbReference type="NCBI Taxonomy" id="8175"/>
    <lineage>
        <taxon>Eukaryota</taxon>
        <taxon>Metazoa</taxon>
        <taxon>Chordata</taxon>
        <taxon>Craniata</taxon>
        <taxon>Vertebrata</taxon>
        <taxon>Euteleostomi</taxon>
        <taxon>Actinopterygii</taxon>
        <taxon>Neopterygii</taxon>
        <taxon>Teleostei</taxon>
        <taxon>Neoteleostei</taxon>
        <taxon>Acanthomorphata</taxon>
        <taxon>Eupercaria</taxon>
        <taxon>Spariformes</taxon>
        <taxon>Sparidae</taxon>
        <taxon>Sparus</taxon>
    </lineage>
</organism>
<dbReference type="GO" id="GO:0045259">
    <property type="term" value="C:proton-transporting ATP synthase complex"/>
    <property type="evidence" value="ECO:0007669"/>
    <property type="project" value="InterPro"/>
</dbReference>
<dbReference type="SUPFAM" id="SSF48690">
    <property type="entry name" value="Epsilon subunit of mitochondrial F1F0-ATP synthase"/>
    <property type="match status" value="1"/>
</dbReference>
<reference evidence="1" key="3">
    <citation type="submission" date="2025-09" db="UniProtKB">
        <authorList>
            <consortium name="Ensembl"/>
        </authorList>
    </citation>
    <scope>IDENTIFICATION</scope>
</reference>
<evidence type="ECO:0000313" key="1">
    <source>
        <dbReference type="Ensembl" id="ENSSAUP00010026591.1"/>
    </source>
</evidence>
<reference evidence="1" key="1">
    <citation type="submission" date="2021-04" db="EMBL/GenBank/DDBJ databases">
        <authorList>
            <consortium name="Wellcome Sanger Institute Data Sharing"/>
        </authorList>
    </citation>
    <scope>NUCLEOTIDE SEQUENCE [LARGE SCALE GENOMIC DNA]</scope>
</reference>
<name>A0A671VPQ8_SPAAU</name>
<reference evidence="1" key="2">
    <citation type="submission" date="2025-08" db="UniProtKB">
        <authorList>
            <consortium name="Ensembl"/>
        </authorList>
    </citation>
    <scope>IDENTIFICATION</scope>
</reference>
<dbReference type="GO" id="GO:0046933">
    <property type="term" value="F:proton-transporting ATP synthase activity, rotational mechanism"/>
    <property type="evidence" value="ECO:0007669"/>
    <property type="project" value="InterPro"/>
</dbReference>
<evidence type="ECO:0000313" key="2">
    <source>
        <dbReference type="Proteomes" id="UP000472265"/>
    </source>
</evidence>
<sequence length="34" mass="4069">VVYWKKLNLSFITFNSLCVSSLRPNLRPRFRLEA</sequence>
<dbReference type="Ensembl" id="ENSSAUT00010028070.1">
    <property type="protein sequence ID" value="ENSSAUP00010026591.1"/>
    <property type="gene ID" value="ENSSAUG00010011538.1"/>
</dbReference>
<keyword evidence="2" id="KW-1185">Reference proteome</keyword>
<dbReference type="AlphaFoldDB" id="A0A671VPQ8"/>